<evidence type="ECO:0000313" key="1">
    <source>
        <dbReference type="EMBL" id="GJT02707.1"/>
    </source>
</evidence>
<comment type="caution">
    <text evidence="1">The sequence shown here is derived from an EMBL/GenBank/DDBJ whole genome shotgun (WGS) entry which is preliminary data.</text>
</comment>
<keyword evidence="2" id="KW-1185">Reference proteome</keyword>
<dbReference type="PANTHER" id="PTHR11439">
    <property type="entry name" value="GAG-POL-RELATED RETROTRANSPOSON"/>
    <property type="match status" value="1"/>
</dbReference>
<reference evidence="1" key="2">
    <citation type="submission" date="2022-01" db="EMBL/GenBank/DDBJ databases">
        <authorList>
            <person name="Yamashiro T."/>
            <person name="Shiraishi A."/>
            <person name="Satake H."/>
            <person name="Nakayama K."/>
        </authorList>
    </citation>
    <scope>NUCLEOTIDE SEQUENCE</scope>
</reference>
<name>A0ABQ5AM75_9ASTR</name>
<dbReference type="CDD" id="cd09272">
    <property type="entry name" value="RNase_HI_RT_Ty1"/>
    <property type="match status" value="1"/>
</dbReference>
<reference evidence="1" key="1">
    <citation type="journal article" date="2022" name="Int. J. Mol. Sci.">
        <title>Draft Genome of Tanacetum Coccineum: Genomic Comparison of Closely Related Tanacetum-Family Plants.</title>
        <authorList>
            <person name="Yamashiro T."/>
            <person name="Shiraishi A."/>
            <person name="Nakayama K."/>
            <person name="Satake H."/>
        </authorList>
    </citation>
    <scope>NUCLEOTIDE SEQUENCE</scope>
</reference>
<protein>
    <submittedName>
        <fullName evidence="1">Uncharacterized protein</fullName>
    </submittedName>
</protein>
<sequence length="272" mass="30401">MLVSTSIIFPSTNSIEYLVSIVDGTMSLKGQILAEVRLLSTRFHVLAIIVSKALTSSPSEVLSKLVAKALDDATRQAFEEEKRNITSQKRAAQATSINKLSYPYKMKVRLESICKRNAAVHISKGLDIVVIFLMGKKRQLAQSGEEAMIMLRFLQLLPGIEANQERDSPFVLEAFSVVNMGCPGLDRKSTTGGCQFLGRRLISWQCKKQTIMANSTIEAEYVAAANCCGQVLWIQNQMMDYGFNFMNTKNYILNNEALYRCYQESCLLILGQ</sequence>
<accession>A0ABQ5AM75</accession>
<evidence type="ECO:0000313" key="2">
    <source>
        <dbReference type="Proteomes" id="UP001151760"/>
    </source>
</evidence>
<proteinExistence type="predicted"/>
<dbReference type="PANTHER" id="PTHR11439:SF495">
    <property type="entry name" value="REVERSE TRANSCRIPTASE, RNA-DEPENDENT DNA POLYMERASE-RELATED"/>
    <property type="match status" value="1"/>
</dbReference>
<dbReference type="Proteomes" id="UP001151760">
    <property type="component" value="Unassembled WGS sequence"/>
</dbReference>
<organism evidence="1 2">
    <name type="scientific">Tanacetum coccineum</name>
    <dbReference type="NCBI Taxonomy" id="301880"/>
    <lineage>
        <taxon>Eukaryota</taxon>
        <taxon>Viridiplantae</taxon>
        <taxon>Streptophyta</taxon>
        <taxon>Embryophyta</taxon>
        <taxon>Tracheophyta</taxon>
        <taxon>Spermatophyta</taxon>
        <taxon>Magnoliopsida</taxon>
        <taxon>eudicotyledons</taxon>
        <taxon>Gunneridae</taxon>
        <taxon>Pentapetalae</taxon>
        <taxon>asterids</taxon>
        <taxon>campanulids</taxon>
        <taxon>Asterales</taxon>
        <taxon>Asteraceae</taxon>
        <taxon>Asteroideae</taxon>
        <taxon>Anthemideae</taxon>
        <taxon>Anthemidinae</taxon>
        <taxon>Tanacetum</taxon>
    </lineage>
</organism>
<dbReference type="EMBL" id="BQNB010012370">
    <property type="protein sequence ID" value="GJT02707.1"/>
    <property type="molecule type" value="Genomic_DNA"/>
</dbReference>
<gene>
    <name evidence="1" type="ORF">Tco_0823876</name>
</gene>